<evidence type="ECO:0000313" key="2">
    <source>
        <dbReference type="Proteomes" id="UP001595583"/>
    </source>
</evidence>
<dbReference type="PIRSF" id="PIRSF029730">
    <property type="entry name" value="UCP029730"/>
    <property type="match status" value="1"/>
</dbReference>
<dbReference type="Proteomes" id="UP001595583">
    <property type="component" value="Unassembled WGS sequence"/>
</dbReference>
<name>A0ABV7KF23_9HYPH</name>
<gene>
    <name evidence="1" type="ORF">ACFOHJ_21930</name>
</gene>
<dbReference type="InterPro" id="IPR007709">
    <property type="entry name" value="N-FG_amidohydro"/>
</dbReference>
<accession>A0ABV7KF23</accession>
<sequence>MGTASGEHHAAASAARVTNPEGASPYVFTCDHASNFVPPAFGTLGLAPEEFERHIAWDPGALPVARLMAKALDATLVETCVSRLIIDCNRPLDAHNLIPETSETTTIPGNAGLSAADRQARIDLAWRPFHDAVEQTIEARLAAGRETRLVSVHSFTPVYFGKQRPWHIGIIHDEDERIATPLVRALNAVAGTTVGVNEPYSPADLVYFTLEKHARSRGLACAMIEIRNDVIADEAGQVRWARLLSAILGKLEVSSEGGTAMAATAGGRHA</sequence>
<organism evidence="1 2">
    <name type="scientific">Aquamicrobium soli</name>
    <dbReference type="NCBI Taxonomy" id="1811518"/>
    <lineage>
        <taxon>Bacteria</taxon>
        <taxon>Pseudomonadati</taxon>
        <taxon>Pseudomonadota</taxon>
        <taxon>Alphaproteobacteria</taxon>
        <taxon>Hyphomicrobiales</taxon>
        <taxon>Phyllobacteriaceae</taxon>
        <taxon>Aquamicrobium</taxon>
    </lineage>
</organism>
<dbReference type="Pfam" id="PF05013">
    <property type="entry name" value="FGase"/>
    <property type="match status" value="1"/>
</dbReference>
<dbReference type="SUPFAM" id="SSF53187">
    <property type="entry name" value="Zn-dependent exopeptidases"/>
    <property type="match status" value="1"/>
</dbReference>
<protein>
    <submittedName>
        <fullName evidence="1">N-formylglutamate amidohydrolase</fullName>
    </submittedName>
</protein>
<comment type="caution">
    <text evidence="1">The sequence shown here is derived from an EMBL/GenBank/DDBJ whole genome shotgun (WGS) entry which is preliminary data.</text>
</comment>
<dbReference type="InterPro" id="IPR011227">
    <property type="entry name" value="UCP029730"/>
</dbReference>
<dbReference type="Gene3D" id="3.40.630.40">
    <property type="entry name" value="Zn-dependent exopeptidases"/>
    <property type="match status" value="1"/>
</dbReference>
<evidence type="ECO:0000313" key="1">
    <source>
        <dbReference type="EMBL" id="MFC3208890.1"/>
    </source>
</evidence>
<keyword evidence="2" id="KW-1185">Reference proteome</keyword>
<dbReference type="EMBL" id="JBHRTK010000030">
    <property type="protein sequence ID" value="MFC3208890.1"/>
    <property type="molecule type" value="Genomic_DNA"/>
</dbReference>
<proteinExistence type="predicted"/>
<dbReference type="RefSeq" id="WP_378224808.1">
    <property type="nucleotide sequence ID" value="NZ_JBHRTK010000030.1"/>
</dbReference>
<reference evidence="2" key="1">
    <citation type="journal article" date="2019" name="Int. J. Syst. Evol. Microbiol.">
        <title>The Global Catalogue of Microorganisms (GCM) 10K type strain sequencing project: providing services to taxonomists for standard genome sequencing and annotation.</title>
        <authorList>
            <consortium name="The Broad Institute Genomics Platform"/>
            <consortium name="The Broad Institute Genome Sequencing Center for Infectious Disease"/>
            <person name="Wu L."/>
            <person name="Ma J."/>
        </authorList>
    </citation>
    <scope>NUCLEOTIDE SEQUENCE [LARGE SCALE GENOMIC DNA]</scope>
    <source>
        <strain evidence="2">KCTC 52165</strain>
    </source>
</reference>